<dbReference type="InterPro" id="IPR042115">
    <property type="entry name" value="PriA_3primeBD_sf"/>
</dbReference>
<dbReference type="Pfam" id="PF18319">
    <property type="entry name" value="Zn_ribbon_PriA"/>
    <property type="match status" value="1"/>
</dbReference>
<dbReference type="FunFam" id="3.40.50.300:FF:000489">
    <property type="entry name" value="Primosome assembly protein PriA"/>
    <property type="match status" value="1"/>
</dbReference>
<comment type="similarity">
    <text evidence="12">Belongs to the helicase family. PriA subfamily.</text>
</comment>
<dbReference type="InterPro" id="IPR041222">
    <property type="entry name" value="PriA_3primeBD"/>
</dbReference>
<evidence type="ECO:0000256" key="8">
    <source>
        <dbReference type="ARBA" id="ARBA00022840"/>
    </source>
</evidence>
<dbReference type="InterPro" id="IPR027417">
    <property type="entry name" value="P-loop_NTPase"/>
</dbReference>
<keyword evidence="2 12" id="KW-0235">DNA replication</keyword>
<reference evidence="14" key="1">
    <citation type="submission" date="2024-05" db="EMBL/GenBank/DDBJ databases">
        <title>Characterization of a novel Rickettsia species. (Rickettsia oklahomia sp. nov.) from Amblyomma americanum ticks.</title>
        <authorList>
            <person name="Korla P.K."/>
            <person name="Karounos M."/>
            <person name="Wilson J.M."/>
            <person name="Little S.E."/>
            <person name="Qurollo B.A."/>
        </authorList>
    </citation>
    <scope>NUCLEOTIDE SEQUENCE</scope>
    <source>
        <strain evidence="14">Oklahoma-10</strain>
    </source>
</reference>
<dbReference type="EMBL" id="CP157197">
    <property type="protein sequence ID" value="XBG66245.1"/>
    <property type="molecule type" value="Genomic_DNA"/>
</dbReference>
<dbReference type="GO" id="GO:0008270">
    <property type="term" value="F:zinc ion binding"/>
    <property type="evidence" value="ECO:0007669"/>
    <property type="project" value="UniProtKB-UniRule"/>
</dbReference>
<dbReference type="RefSeq" id="WP_347938862.1">
    <property type="nucleotide sequence ID" value="NZ_CP157197.1"/>
</dbReference>
<feature type="binding site" evidence="12">
    <location>
        <position position="370"/>
    </location>
    <ligand>
        <name>Zn(2+)</name>
        <dbReference type="ChEBI" id="CHEBI:29105"/>
        <label>2</label>
    </ligand>
</feature>
<feature type="binding site" evidence="12">
    <location>
        <position position="367"/>
    </location>
    <ligand>
        <name>Zn(2+)</name>
        <dbReference type="ChEBI" id="CHEBI:29105"/>
        <label>2</label>
    </ligand>
</feature>
<dbReference type="GO" id="GO:0016787">
    <property type="term" value="F:hydrolase activity"/>
    <property type="evidence" value="ECO:0007669"/>
    <property type="project" value="UniProtKB-KW"/>
</dbReference>
<keyword evidence="1 12" id="KW-0639">Primosome</keyword>
<dbReference type="GO" id="GO:0006310">
    <property type="term" value="P:DNA recombination"/>
    <property type="evidence" value="ECO:0007669"/>
    <property type="project" value="InterPro"/>
</dbReference>
<dbReference type="NCBIfam" id="TIGR00595">
    <property type="entry name" value="priA"/>
    <property type="match status" value="1"/>
</dbReference>
<dbReference type="InterPro" id="IPR011545">
    <property type="entry name" value="DEAD/DEAH_box_helicase_dom"/>
</dbReference>
<name>A0AAU7BY72_9RICK</name>
<dbReference type="CDD" id="cd17929">
    <property type="entry name" value="DEXHc_priA"/>
    <property type="match status" value="1"/>
</dbReference>
<feature type="binding site" evidence="12">
    <location>
        <position position="398"/>
    </location>
    <ligand>
        <name>Zn(2+)</name>
        <dbReference type="ChEBI" id="CHEBI:29105"/>
        <label>1</label>
    </ligand>
</feature>
<dbReference type="GO" id="GO:0043138">
    <property type="term" value="F:3'-5' DNA helicase activity"/>
    <property type="evidence" value="ECO:0007669"/>
    <property type="project" value="UniProtKB-EC"/>
</dbReference>
<gene>
    <name evidence="12" type="primary">priA</name>
    <name evidence="14" type="ORF">AAGW17_04790</name>
</gene>
<feature type="binding site" evidence="12">
    <location>
        <position position="401"/>
    </location>
    <ligand>
        <name>Zn(2+)</name>
        <dbReference type="ChEBI" id="CHEBI:29105"/>
        <label>1</label>
    </ligand>
</feature>
<dbReference type="GO" id="GO:0006302">
    <property type="term" value="P:double-strand break repair"/>
    <property type="evidence" value="ECO:0007669"/>
    <property type="project" value="InterPro"/>
</dbReference>
<evidence type="ECO:0000256" key="6">
    <source>
        <dbReference type="ARBA" id="ARBA00022806"/>
    </source>
</evidence>
<evidence type="ECO:0000313" key="14">
    <source>
        <dbReference type="EMBL" id="XBG66245.1"/>
    </source>
</evidence>
<keyword evidence="5 12" id="KW-0378">Hydrolase</keyword>
<accession>A0AAU7BY72</accession>
<feature type="domain" description="Helicase ATP-binding" evidence="13">
    <location>
        <begin position="131"/>
        <end position="297"/>
    </location>
</feature>
<evidence type="ECO:0000256" key="2">
    <source>
        <dbReference type="ARBA" id="ARBA00022705"/>
    </source>
</evidence>
<dbReference type="Gene3D" id="3.40.1440.60">
    <property type="entry name" value="PriA, 3(prime) DNA-binding domain"/>
    <property type="match status" value="1"/>
</dbReference>
<dbReference type="GO" id="GO:0006270">
    <property type="term" value="P:DNA replication initiation"/>
    <property type="evidence" value="ECO:0007669"/>
    <property type="project" value="TreeGrafter"/>
</dbReference>
<keyword evidence="8 12" id="KW-0067">ATP-binding</keyword>
<evidence type="ECO:0000256" key="3">
    <source>
        <dbReference type="ARBA" id="ARBA00022723"/>
    </source>
</evidence>
<keyword evidence="10 12" id="KW-0413">Isomerase</keyword>
<dbReference type="SMART" id="SM00490">
    <property type="entry name" value="HELICc"/>
    <property type="match status" value="1"/>
</dbReference>
<comment type="cofactor">
    <cofactor evidence="12">
        <name>Zn(2+)</name>
        <dbReference type="ChEBI" id="CHEBI:29105"/>
    </cofactor>
    <text evidence="12">Binds 2 zinc ions per subunit.</text>
</comment>
<proteinExistence type="inferred from homology"/>
<keyword evidence="6 12" id="KW-0347">Helicase</keyword>
<dbReference type="InterPro" id="IPR005259">
    <property type="entry name" value="PriA"/>
</dbReference>
<evidence type="ECO:0000256" key="9">
    <source>
        <dbReference type="ARBA" id="ARBA00023125"/>
    </source>
</evidence>
<dbReference type="PANTHER" id="PTHR30580:SF0">
    <property type="entry name" value="PRIMOSOMAL PROTEIN N"/>
    <property type="match status" value="1"/>
</dbReference>
<dbReference type="Pfam" id="PF18074">
    <property type="entry name" value="PriA_C"/>
    <property type="match status" value="1"/>
</dbReference>
<keyword evidence="3 12" id="KW-0479">Metal-binding</keyword>
<keyword evidence="4 12" id="KW-0547">Nucleotide-binding</keyword>
<keyword evidence="9 12" id="KW-0238">DNA-binding</keyword>
<dbReference type="InterPro" id="IPR001650">
    <property type="entry name" value="Helicase_C-like"/>
</dbReference>
<dbReference type="CDD" id="cd18804">
    <property type="entry name" value="SF2_C_priA"/>
    <property type="match status" value="1"/>
</dbReference>
<dbReference type="InterPro" id="IPR014001">
    <property type="entry name" value="Helicase_ATP-bd"/>
</dbReference>
<organism evidence="14">
    <name type="scientific">Rickettsia oklahomensis</name>
    <dbReference type="NCBI Taxonomy" id="3141789"/>
    <lineage>
        <taxon>Bacteria</taxon>
        <taxon>Pseudomonadati</taxon>
        <taxon>Pseudomonadota</taxon>
        <taxon>Alphaproteobacteria</taxon>
        <taxon>Rickettsiales</taxon>
        <taxon>Rickettsiaceae</taxon>
        <taxon>Rickettsieae</taxon>
        <taxon>Rickettsia</taxon>
        <taxon>belli group</taxon>
    </lineage>
</organism>
<feature type="binding site" evidence="12">
    <location>
        <position position="358"/>
    </location>
    <ligand>
        <name>Zn(2+)</name>
        <dbReference type="ChEBI" id="CHEBI:29105"/>
        <label>1</label>
    </ligand>
</feature>
<feature type="binding site" evidence="12">
    <location>
        <position position="388"/>
    </location>
    <ligand>
        <name>Zn(2+)</name>
        <dbReference type="ChEBI" id="CHEBI:29105"/>
        <label>2</label>
    </ligand>
</feature>
<dbReference type="HAMAP" id="MF_00983">
    <property type="entry name" value="PriA"/>
    <property type="match status" value="1"/>
</dbReference>
<evidence type="ECO:0000256" key="4">
    <source>
        <dbReference type="ARBA" id="ARBA00022741"/>
    </source>
</evidence>
<comment type="catalytic activity">
    <reaction evidence="12">
        <text>Couples ATP hydrolysis with the unwinding of duplex DNA by translocating in the 3'-5' direction.</text>
        <dbReference type="EC" id="5.6.2.4"/>
    </reaction>
</comment>
<dbReference type="PROSITE" id="PS51192">
    <property type="entry name" value="HELICASE_ATP_BIND_1"/>
    <property type="match status" value="1"/>
</dbReference>
<evidence type="ECO:0000256" key="5">
    <source>
        <dbReference type="ARBA" id="ARBA00022801"/>
    </source>
</evidence>
<dbReference type="AlphaFoldDB" id="A0AAU7BY72"/>
<dbReference type="GO" id="GO:1990077">
    <property type="term" value="C:primosome complex"/>
    <property type="evidence" value="ECO:0007669"/>
    <property type="project" value="UniProtKB-UniRule"/>
</dbReference>
<dbReference type="SMART" id="SM00487">
    <property type="entry name" value="DEXDc"/>
    <property type="match status" value="1"/>
</dbReference>
<dbReference type="GO" id="GO:0006269">
    <property type="term" value="P:DNA replication, synthesis of primer"/>
    <property type="evidence" value="ECO:0007669"/>
    <property type="project" value="UniProtKB-KW"/>
</dbReference>
<dbReference type="GO" id="GO:0005524">
    <property type="term" value="F:ATP binding"/>
    <property type="evidence" value="ECO:0007669"/>
    <property type="project" value="UniProtKB-UniRule"/>
</dbReference>
<comment type="subunit">
    <text evidence="12">Component of the replication restart primosome.</text>
</comment>
<dbReference type="InterPro" id="IPR040498">
    <property type="entry name" value="PriA_CRR"/>
</dbReference>
<dbReference type="InterPro" id="IPR041236">
    <property type="entry name" value="PriA_C"/>
</dbReference>
<dbReference type="EC" id="5.6.2.4" evidence="12"/>
<sequence>MQIAKILLPVAKLFPLDYLIPKDLSLNIGDLVIVPFRNKELTGIVWGLTSDSEIQKLKTIHTKVSLNLNINSAVLELIKWMSVYYMSELGSIAKLVLPIDIAAKPIKIKEQKVNNDFILPNLSVEQKQAVAVLNESNKPVVIKGVTGSGKTEIYFHLIADYLAKGKQVLIMLPEIALSTQIINRFIERFGFEPIIWNSSVTKAQKKMILRGILSDKVKVVIGARSSVFLPFKNLGLIVIDEEHDESYKQDDGILYNARDAAIVRGIFDKAQIVLCSATPSIETMYNVDLGKYHLITLINRYKNADLPTIEMIDMTKEKLPKNSYLSKVLIEAIKANLANKKQTLLFLNRRGYAPLMLCKVCGYRFTCKYCSSWMVVHKATKKLECHHCGYQSKIFSSCPECLEDETLTICGPGIERIEEEAKVLFPESQIAVVSKDHAKNSEKIAQLLYQMANLEIDILIGTQMITKGYHFPNLTLVGVIDADLGSNNADLRASERTFQLLHQVGGRAGRGDSKGVVYLQSYYPDNIIFSYVKVGYEDSFFANELEIRKSADMPPFSKMASVILSGSSEHKILEIAKNMVRIAPKANVKILGPASSLMSKLAGKYRYRILIIVDKKFNLQKYLKFWLSLIKIPSFCQIKIDIDPKNFY</sequence>
<dbReference type="SUPFAM" id="SSF52540">
    <property type="entry name" value="P-loop containing nucleoside triphosphate hydrolases"/>
    <property type="match status" value="2"/>
</dbReference>
<evidence type="ECO:0000256" key="11">
    <source>
        <dbReference type="ARBA" id="ARBA00048988"/>
    </source>
</evidence>
<dbReference type="Pfam" id="PF17764">
    <property type="entry name" value="PriA_3primeBD"/>
    <property type="match status" value="1"/>
</dbReference>
<dbReference type="Pfam" id="PF00271">
    <property type="entry name" value="Helicase_C"/>
    <property type="match status" value="1"/>
</dbReference>
<dbReference type="NCBIfam" id="NF004072">
    <property type="entry name" value="PRK05580.2-4"/>
    <property type="match status" value="1"/>
</dbReference>
<keyword evidence="7 12" id="KW-0862">Zinc</keyword>
<feature type="binding site" evidence="12">
    <location>
        <position position="385"/>
    </location>
    <ligand>
        <name>Zn(2+)</name>
        <dbReference type="ChEBI" id="CHEBI:29105"/>
        <label>2</label>
    </ligand>
</feature>
<evidence type="ECO:0000256" key="7">
    <source>
        <dbReference type="ARBA" id="ARBA00022833"/>
    </source>
</evidence>
<comment type="function">
    <text evidence="12">Initiates the restart of stalled replication forks, which reloads the replicative helicase on sites other than the origin of replication. Recognizes and binds to abandoned replication forks and remodels them to uncover a helicase loading site. Promotes assembly of the primosome at these replication forks.</text>
</comment>
<feature type="binding site" evidence="12">
    <location>
        <position position="361"/>
    </location>
    <ligand>
        <name>Zn(2+)</name>
        <dbReference type="ChEBI" id="CHEBI:29105"/>
        <label>1</label>
    </ligand>
</feature>
<dbReference type="KEGG" id="rof:AAGW17_04790"/>
<dbReference type="Pfam" id="PF00270">
    <property type="entry name" value="DEAD"/>
    <property type="match status" value="1"/>
</dbReference>
<evidence type="ECO:0000256" key="12">
    <source>
        <dbReference type="HAMAP-Rule" id="MF_00983"/>
    </source>
</evidence>
<evidence type="ECO:0000259" key="13">
    <source>
        <dbReference type="PROSITE" id="PS51192"/>
    </source>
</evidence>
<dbReference type="GO" id="GO:0003677">
    <property type="term" value="F:DNA binding"/>
    <property type="evidence" value="ECO:0007669"/>
    <property type="project" value="UniProtKB-UniRule"/>
</dbReference>
<evidence type="ECO:0000256" key="10">
    <source>
        <dbReference type="ARBA" id="ARBA00023235"/>
    </source>
</evidence>
<comment type="catalytic activity">
    <reaction evidence="11 12">
        <text>ATP + H2O = ADP + phosphate + H(+)</text>
        <dbReference type="Rhea" id="RHEA:13065"/>
        <dbReference type="ChEBI" id="CHEBI:15377"/>
        <dbReference type="ChEBI" id="CHEBI:15378"/>
        <dbReference type="ChEBI" id="CHEBI:30616"/>
        <dbReference type="ChEBI" id="CHEBI:43474"/>
        <dbReference type="ChEBI" id="CHEBI:456216"/>
        <dbReference type="EC" id="5.6.2.4"/>
    </reaction>
</comment>
<dbReference type="PANTHER" id="PTHR30580">
    <property type="entry name" value="PRIMOSOMAL PROTEIN N"/>
    <property type="match status" value="1"/>
</dbReference>
<evidence type="ECO:0000256" key="1">
    <source>
        <dbReference type="ARBA" id="ARBA00022515"/>
    </source>
</evidence>
<protein>
    <recommendedName>
        <fullName evidence="12">Replication restart protein PriA</fullName>
    </recommendedName>
    <alternativeName>
        <fullName evidence="12">ATP-dependent DNA helicase PriA</fullName>
        <ecNumber evidence="12">5.6.2.4</ecNumber>
    </alternativeName>
    <alternativeName>
        <fullName evidence="12">DNA 3'-5' helicase PriA</fullName>
    </alternativeName>
</protein>
<dbReference type="Gene3D" id="3.40.50.300">
    <property type="entry name" value="P-loop containing nucleotide triphosphate hydrolases"/>
    <property type="match status" value="2"/>
</dbReference>